<organism evidence="1 2">
    <name type="scientific">Salipiger profundus</name>
    <dbReference type="NCBI Taxonomy" id="1229727"/>
    <lineage>
        <taxon>Bacteria</taxon>
        <taxon>Pseudomonadati</taxon>
        <taxon>Pseudomonadota</taxon>
        <taxon>Alphaproteobacteria</taxon>
        <taxon>Rhodobacterales</taxon>
        <taxon>Roseobacteraceae</taxon>
        <taxon>Salipiger</taxon>
    </lineage>
</organism>
<evidence type="ECO:0000313" key="1">
    <source>
        <dbReference type="EMBL" id="APX24836.1"/>
    </source>
</evidence>
<sequence length="40" mass="4724">MLYLVEIAYIRDRIWGAMAGGRHFWQPLLEPANNLFSLME</sequence>
<keyword evidence="2" id="KW-1185">Reference proteome</keyword>
<name>A0A1U7D9U2_9RHOB</name>
<reference evidence="1 2" key="1">
    <citation type="submission" date="2016-03" db="EMBL/GenBank/DDBJ databases">
        <title>Deep-sea bacteria in the southern Pacific.</title>
        <authorList>
            <person name="Tang K."/>
        </authorList>
    </citation>
    <scope>NUCLEOTIDE SEQUENCE [LARGE SCALE GENOMIC DNA]</scope>
    <source>
        <strain evidence="1 2">JLT2016</strain>
    </source>
</reference>
<gene>
    <name evidence="1" type="ORF">Ga0080559_TMP4040</name>
</gene>
<dbReference type="AlphaFoldDB" id="A0A1U7D9U2"/>
<dbReference type="Proteomes" id="UP000186559">
    <property type="component" value="Chromosome"/>
</dbReference>
<dbReference type="STRING" id="1229727.Ga0080559_TMP4040"/>
<dbReference type="EMBL" id="CP014796">
    <property type="protein sequence ID" value="APX24836.1"/>
    <property type="molecule type" value="Genomic_DNA"/>
</dbReference>
<accession>A0A1U7D9U2</accession>
<evidence type="ECO:0000313" key="2">
    <source>
        <dbReference type="Proteomes" id="UP000186559"/>
    </source>
</evidence>
<dbReference type="KEGG" id="tpro:Ga0080559_TMP4040"/>
<proteinExistence type="predicted"/>
<protein>
    <submittedName>
        <fullName evidence="1">Uncharacterized protein</fullName>
    </submittedName>
</protein>